<dbReference type="Proteomes" id="UP000317430">
    <property type="component" value="Unassembled WGS sequence"/>
</dbReference>
<dbReference type="NCBIfam" id="NF005576">
    <property type="entry name" value="PRK07261.1"/>
    <property type="match status" value="1"/>
</dbReference>
<reference evidence="1 2" key="1">
    <citation type="submission" date="2019-08" db="EMBL/GenBank/DDBJ databases">
        <authorList>
            <person name="Lei W."/>
        </authorList>
    </citation>
    <scope>NUCLEOTIDE SEQUENCE [LARGE SCALE GENOMIC DNA]</scope>
    <source>
        <strain evidence="1 2">CCUG 66496</strain>
    </source>
</reference>
<organism evidence="1 2">
    <name type="scientific">Streptococcus cuniculipharyngis</name>
    <dbReference type="NCBI Taxonomy" id="1562651"/>
    <lineage>
        <taxon>Bacteria</taxon>
        <taxon>Bacillati</taxon>
        <taxon>Bacillota</taxon>
        <taxon>Bacilli</taxon>
        <taxon>Lactobacillales</taxon>
        <taxon>Streptococcaceae</taxon>
        <taxon>Streptococcus</taxon>
    </lineage>
</organism>
<name>A0A5C5SA06_9STRE</name>
<dbReference type="PANTHER" id="PTHR37816:SF3">
    <property type="entry name" value="MODULATES DNA TOPOLOGY"/>
    <property type="match status" value="1"/>
</dbReference>
<gene>
    <name evidence="1" type="ORF">FRX57_06580</name>
</gene>
<keyword evidence="2" id="KW-1185">Reference proteome</keyword>
<dbReference type="InterPro" id="IPR052922">
    <property type="entry name" value="Cytidylate_Kinase-2"/>
</dbReference>
<evidence type="ECO:0000313" key="1">
    <source>
        <dbReference type="EMBL" id="TWS96933.1"/>
    </source>
</evidence>
<comment type="caution">
    <text evidence="1">The sequence shown here is derived from an EMBL/GenBank/DDBJ whole genome shotgun (WGS) entry which is preliminary data.</text>
</comment>
<dbReference type="OrthoDB" id="1201990at2"/>
<dbReference type="EMBL" id="VOHL01000006">
    <property type="protein sequence ID" value="TWS96933.1"/>
    <property type="molecule type" value="Genomic_DNA"/>
</dbReference>
<proteinExistence type="predicted"/>
<sequence>MKIAIIGYSGSGKSSLARQLGQHDAIPVTHLDRLHFLPNWQERSCSDFRQLVKPILQEDDWLIEGNYSETYYQERLAQADIIIMLLFPAYRTYYRVLKRYLSYKGKTRPDMADGCLEKLDWAFTKWIWWDGRNQKHKANYQHIAQTYGDKVLILNSQKAIDGYLSQLTSG</sequence>
<protein>
    <submittedName>
        <fullName evidence="1">DNA topology modulation protein</fullName>
    </submittedName>
</protein>
<dbReference type="RefSeq" id="WP_146567877.1">
    <property type="nucleotide sequence ID" value="NZ_VOHL01000006.1"/>
</dbReference>
<dbReference type="SUPFAM" id="SSF52540">
    <property type="entry name" value="P-loop containing nucleoside triphosphate hydrolases"/>
    <property type="match status" value="1"/>
</dbReference>
<dbReference type="PANTHER" id="PTHR37816">
    <property type="entry name" value="YALI0E33011P"/>
    <property type="match status" value="1"/>
</dbReference>
<evidence type="ECO:0000313" key="2">
    <source>
        <dbReference type="Proteomes" id="UP000317430"/>
    </source>
</evidence>
<dbReference type="InterPro" id="IPR027417">
    <property type="entry name" value="P-loop_NTPase"/>
</dbReference>
<dbReference type="Gene3D" id="3.40.50.300">
    <property type="entry name" value="P-loop containing nucleotide triphosphate hydrolases"/>
    <property type="match status" value="1"/>
</dbReference>
<dbReference type="AlphaFoldDB" id="A0A5C5SA06"/>
<accession>A0A5C5SA06</accession>